<evidence type="ECO:0000256" key="3">
    <source>
        <dbReference type="ARBA" id="ARBA00022781"/>
    </source>
</evidence>
<evidence type="ECO:0000256" key="1">
    <source>
        <dbReference type="ARBA" id="ARBA00004370"/>
    </source>
</evidence>
<evidence type="ECO:0000313" key="7">
    <source>
        <dbReference type="EMBL" id="KKQ66448.1"/>
    </source>
</evidence>
<evidence type="ECO:0000256" key="4">
    <source>
        <dbReference type="ARBA" id="ARBA00023065"/>
    </source>
</evidence>
<evidence type="ECO:0000313" key="8">
    <source>
        <dbReference type="Proteomes" id="UP000034235"/>
    </source>
</evidence>
<keyword evidence="2" id="KW-0813">Transport</keyword>
<dbReference type="Pfam" id="PF00213">
    <property type="entry name" value="OSCP"/>
    <property type="match status" value="1"/>
</dbReference>
<evidence type="ECO:0000256" key="6">
    <source>
        <dbReference type="ARBA" id="ARBA00023310"/>
    </source>
</evidence>
<keyword evidence="6" id="KW-0066">ATP synthesis</keyword>
<dbReference type="InterPro" id="IPR000711">
    <property type="entry name" value="ATPase_OSCP/dsu"/>
</dbReference>
<evidence type="ECO:0000256" key="2">
    <source>
        <dbReference type="ARBA" id="ARBA00022448"/>
    </source>
</evidence>
<proteinExistence type="predicted"/>
<comment type="subcellular location">
    <subcellularLocation>
        <location evidence="1">Membrane</location>
    </subcellularLocation>
</comment>
<protein>
    <submittedName>
        <fullName evidence="7">ATP synthase subunit delta</fullName>
    </submittedName>
</protein>
<keyword evidence="3" id="KW-0375">Hydrogen ion transport</keyword>
<sequence length="132" mass="15032">MKKYKNITALVNKAIKASLIDGQVDEKNVLDAVASFSKFSIGERLFALKEYLKILKREIDSKTLVIESPVNLSDEQVEKIKSKFIDFKYQILETKLKINPSLFGGLRFRIGDVIYDDTIRHKINQIGGVIRG</sequence>
<dbReference type="Proteomes" id="UP000034235">
    <property type="component" value="Unassembled WGS sequence"/>
</dbReference>
<evidence type="ECO:0000256" key="5">
    <source>
        <dbReference type="ARBA" id="ARBA00023136"/>
    </source>
</evidence>
<reference evidence="7 8" key="1">
    <citation type="journal article" date="2015" name="Nature">
        <title>rRNA introns, odd ribosomes, and small enigmatic genomes across a large radiation of phyla.</title>
        <authorList>
            <person name="Brown C.T."/>
            <person name="Hug L.A."/>
            <person name="Thomas B.C."/>
            <person name="Sharon I."/>
            <person name="Castelle C.J."/>
            <person name="Singh A."/>
            <person name="Wilkins M.J."/>
            <person name="Williams K.H."/>
            <person name="Banfield J.F."/>
        </authorList>
    </citation>
    <scope>NUCLEOTIDE SEQUENCE [LARGE SCALE GENOMIC DNA]</scope>
</reference>
<dbReference type="GO" id="GO:0016020">
    <property type="term" value="C:membrane"/>
    <property type="evidence" value="ECO:0007669"/>
    <property type="project" value="UniProtKB-SubCell"/>
</dbReference>
<name>A0A0G0JFJ9_9BACT</name>
<dbReference type="PRINTS" id="PR00125">
    <property type="entry name" value="ATPASEDELTA"/>
</dbReference>
<organism evidence="7 8">
    <name type="scientific">Candidatus Daviesbacteria bacterium GW2011_GWA2_38_24</name>
    <dbReference type="NCBI Taxonomy" id="1618422"/>
    <lineage>
        <taxon>Bacteria</taxon>
        <taxon>Candidatus Daviesiibacteriota</taxon>
    </lineage>
</organism>
<dbReference type="EMBL" id="LBUP01000005">
    <property type="protein sequence ID" value="KKQ66448.1"/>
    <property type="molecule type" value="Genomic_DNA"/>
</dbReference>
<dbReference type="GO" id="GO:0046933">
    <property type="term" value="F:proton-transporting ATP synthase activity, rotational mechanism"/>
    <property type="evidence" value="ECO:0007669"/>
    <property type="project" value="InterPro"/>
</dbReference>
<gene>
    <name evidence="7" type="ORF">US86_C0005G0059</name>
</gene>
<keyword evidence="4" id="KW-0406">Ion transport</keyword>
<keyword evidence="5" id="KW-0472">Membrane</keyword>
<comment type="caution">
    <text evidence="7">The sequence shown here is derived from an EMBL/GenBank/DDBJ whole genome shotgun (WGS) entry which is preliminary data.</text>
</comment>
<accession>A0A0G0JFJ9</accession>
<dbReference type="AlphaFoldDB" id="A0A0G0JFJ9"/>